<dbReference type="EMBL" id="LHXV01000048">
    <property type="protein sequence ID" value="KXB00466.1"/>
    <property type="molecule type" value="Genomic_DNA"/>
</dbReference>
<evidence type="ECO:0000313" key="2">
    <source>
        <dbReference type="EMBL" id="KXB00466.1"/>
    </source>
</evidence>
<gene>
    <name evidence="2" type="ORF">AKJ41_04075</name>
</gene>
<sequence>MEDADEKKELKKVGVYVDEETWERMKEYTFRKHSTTRKLSREVREILKANLPLRLVKEGVRSLDIPTDRIRGEEVKDGRAEMPSSSTEIVKGMRARP</sequence>
<feature type="region of interest" description="Disordered" evidence="1">
    <location>
        <begin position="75"/>
        <end position="97"/>
    </location>
</feature>
<evidence type="ECO:0000256" key="1">
    <source>
        <dbReference type="SAM" id="MobiDB-lite"/>
    </source>
</evidence>
<dbReference type="AlphaFoldDB" id="A0A133V247"/>
<comment type="caution">
    <text evidence="2">The sequence shown here is derived from an EMBL/GenBank/DDBJ whole genome shotgun (WGS) entry which is preliminary data.</text>
</comment>
<organism evidence="2 3">
    <name type="scientific">candidate division MSBL1 archaeon SCGC-AAA259O05</name>
    <dbReference type="NCBI Taxonomy" id="1698271"/>
    <lineage>
        <taxon>Archaea</taxon>
        <taxon>Methanobacteriati</taxon>
        <taxon>Methanobacteriota</taxon>
        <taxon>candidate division MSBL1</taxon>
    </lineage>
</organism>
<keyword evidence="3" id="KW-1185">Reference proteome</keyword>
<evidence type="ECO:0000313" key="3">
    <source>
        <dbReference type="Proteomes" id="UP000070344"/>
    </source>
</evidence>
<protein>
    <submittedName>
        <fullName evidence="2">Uncharacterized protein</fullName>
    </submittedName>
</protein>
<proteinExistence type="predicted"/>
<reference evidence="2 3" key="1">
    <citation type="journal article" date="2016" name="Sci. Rep.">
        <title>Metabolic traits of an uncultured archaeal lineage -MSBL1- from brine pools of the Red Sea.</title>
        <authorList>
            <person name="Mwirichia R."/>
            <person name="Alam I."/>
            <person name="Rashid M."/>
            <person name="Vinu M."/>
            <person name="Ba-Alawi W."/>
            <person name="Anthony Kamau A."/>
            <person name="Kamanda Ngugi D."/>
            <person name="Goker M."/>
            <person name="Klenk H.P."/>
            <person name="Bajic V."/>
            <person name="Stingl U."/>
        </authorList>
    </citation>
    <scope>NUCLEOTIDE SEQUENCE [LARGE SCALE GENOMIC DNA]</scope>
    <source>
        <strain evidence="2">SCGC-AAA259O05</strain>
    </source>
</reference>
<accession>A0A133V247</accession>
<name>A0A133V247_9EURY</name>
<dbReference type="Proteomes" id="UP000070344">
    <property type="component" value="Unassembled WGS sequence"/>
</dbReference>